<dbReference type="PROSITE" id="PS51257">
    <property type="entry name" value="PROKAR_LIPOPROTEIN"/>
    <property type="match status" value="1"/>
</dbReference>
<sequence length="180" mass="19178">MRLLLLTLPALVLTACGNPQSEPAAEIDHSGHGDMAGTMIGSESDGPVAQQETAIDIRASWMRPHPEGRDVTAAYVVVRLSEGTEDLLTEVRIDEAERVEIHGHFVGADGVMQMREIGPQPVTDEGPLVFTPGGRHLMVFGLAPVSEGETVNGTLVFQNAGEVPVTLAVRSMPPGMPTEY</sequence>
<gene>
    <name evidence="2" type="ORF">V0U79_09900</name>
</gene>
<dbReference type="SUPFAM" id="SSF110087">
    <property type="entry name" value="DR1885-like metal-binding protein"/>
    <property type="match status" value="1"/>
</dbReference>
<dbReference type="Proteomes" id="UP001354971">
    <property type="component" value="Unassembled WGS sequence"/>
</dbReference>
<name>A0ABU7LSQ9_9PROT</name>
<dbReference type="InterPro" id="IPR036182">
    <property type="entry name" value="PCuAC_sf"/>
</dbReference>
<dbReference type="PANTHER" id="PTHR36302:SF1">
    <property type="entry name" value="COPPER CHAPERONE PCU(A)C"/>
    <property type="match status" value="1"/>
</dbReference>
<dbReference type="InterPro" id="IPR058248">
    <property type="entry name" value="Lxx211020-like"/>
</dbReference>
<evidence type="ECO:0000313" key="2">
    <source>
        <dbReference type="EMBL" id="MEE2526681.1"/>
    </source>
</evidence>
<comment type="caution">
    <text evidence="2">The sequence shown here is derived from an EMBL/GenBank/DDBJ whole genome shotgun (WGS) entry which is preliminary data.</text>
</comment>
<proteinExistence type="predicted"/>
<dbReference type="RefSeq" id="WP_330199343.1">
    <property type="nucleotide sequence ID" value="NZ_JAZDRP010000005.1"/>
</dbReference>
<evidence type="ECO:0000256" key="1">
    <source>
        <dbReference type="SAM" id="MobiDB-lite"/>
    </source>
</evidence>
<dbReference type="Gene3D" id="2.60.40.1890">
    <property type="entry name" value="PCu(A)C copper chaperone"/>
    <property type="match status" value="1"/>
</dbReference>
<feature type="region of interest" description="Disordered" evidence="1">
    <location>
        <begin position="23"/>
        <end position="49"/>
    </location>
</feature>
<reference evidence="2 3" key="1">
    <citation type="submission" date="2024-01" db="EMBL/GenBank/DDBJ databases">
        <title>Hyphobacterium bacterium isolated from marine sediment.</title>
        <authorList>
            <person name="Zhao S."/>
        </authorList>
    </citation>
    <scope>NUCLEOTIDE SEQUENCE [LARGE SCALE GENOMIC DNA]</scope>
    <source>
        <strain evidence="3">HN65</strain>
    </source>
</reference>
<accession>A0ABU7LSQ9</accession>
<organism evidence="2 3">
    <name type="scientific">Hyphobacterium lacteum</name>
    <dbReference type="NCBI Taxonomy" id="3116575"/>
    <lineage>
        <taxon>Bacteria</taxon>
        <taxon>Pseudomonadati</taxon>
        <taxon>Pseudomonadota</taxon>
        <taxon>Alphaproteobacteria</taxon>
        <taxon>Maricaulales</taxon>
        <taxon>Maricaulaceae</taxon>
        <taxon>Hyphobacterium</taxon>
    </lineage>
</organism>
<evidence type="ECO:0000313" key="3">
    <source>
        <dbReference type="Proteomes" id="UP001354971"/>
    </source>
</evidence>
<protein>
    <submittedName>
        <fullName evidence="2">Copper chaperone PCu(A)C</fullName>
    </submittedName>
</protein>
<dbReference type="InterPro" id="IPR007410">
    <property type="entry name" value="LpqE-like"/>
</dbReference>
<keyword evidence="3" id="KW-1185">Reference proteome</keyword>
<dbReference type="PANTHER" id="PTHR36302">
    <property type="entry name" value="BLR7088 PROTEIN"/>
    <property type="match status" value="1"/>
</dbReference>
<dbReference type="Pfam" id="PF04314">
    <property type="entry name" value="PCuAC"/>
    <property type="match status" value="1"/>
</dbReference>
<dbReference type="EMBL" id="JAZDRP010000005">
    <property type="protein sequence ID" value="MEE2526681.1"/>
    <property type="molecule type" value="Genomic_DNA"/>
</dbReference>